<evidence type="ECO:0000313" key="2">
    <source>
        <dbReference type="Proteomes" id="UP000230852"/>
    </source>
</evidence>
<sequence length="204" mass="21868">MKNFLKMFVGIAMLFLLFFLFSNLAKANSVPRYLGYSGTLNSAAGSPVTGNYNIVFKIYNAESGSTALWTETHSVVVSDGFFNVTLGDTTALNLDFSERYWLGITVETDSEMTPRTPISSVGYSFVSDVSYGAFTSSTAASTSTASGGNIYYNTGDGNLYVYDALGGAWVDLTSQGTSIADGTSTSTILTWDGSNWSENTNFLV</sequence>
<proteinExistence type="predicted"/>
<comment type="caution">
    <text evidence="1">The sequence shown here is derived from an EMBL/GenBank/DDBJ whole genome shotgun (WGS) entry which is preliminary data.</text>
</comment>
<protein>
    <submittedName>
        <fullName evidence="1">Uncharacterized protein</fullName>
    </submittedName>
</protein>
<accession>A0A2H0TXG9</accession>
<dbReference type="EMBL" id="PFBU01000084">
    <property type="protein sequence ID" value="PIR77918.1"/>
    <property type="molecule type" value="Genomic_DNA"/>
</dbReference>
<evidence type="ECO:0000313" key="1">
    <source>
        <dbReference type="EMBL" id="PIR77918.1"/>
    </source>
</evidence>
<dbReference type="AlphaFoldDB" id="A0A2H0TXG9"/>
<gene>
    <name evidence="1" type="ORF">COU28_04385</name>
</gene>
<reference evidence="2" key="1">
    <citation type="submission" date="2017-09" db="EMBL/GenBank/DDBJ databases">
        <title>Depth-based differentiation of microbial function through sediment-hosted aquifers and enrichment of novel symbionts in the deep terrestrial subsurface.</title>
        <authorList>
            <person name="Probst A.J."/>
            <person name="Ladd B."/>
            <person name="Jarett J.K."/>
            <person name="Geller-Mcgrath D.E."/>
            <person name="Sieber C.M.K."/>
            <person name="Emerson J.B."/>
            <person name="Anantharaman K."/>
            <person name="Thomas B.C."/>
            <person name="Malmstrom R."/>
            <person name="Stieglmeier M."/>
            <person name="Klingl A."/>
            <person name="Woyke T."/>
            <person name="Ryan C.M."/>
            <person name="Banfield J.F."/>
        </authorList>
    </citation>
    <scope>NUCLEOTIDE SEQUENCE [LARGE SCALE GENOMIC DNA]</scope>
</reference>
<organism evidence="1 2">
    <name type="scientific">Candidatus Magasanikbacteria bacterium CG10_big_fil_rev_8_21_14_0_10_36_16</name>
    <dbReference type="NCBI Taxonomy" id="1974645"/>
    <lineage>
        <taxon>Bacteria</taxon>
        <taxon>Candidatus Magasanikiibacteriota</taxon>
    </lineage>
</organism>
<feature type="non-terminal residue" evidence="1">
    <location>
        <position position="204"/>
    </location>
</feature>
<dbReference type="Proteomes" id="UP000230852">
    <property type="component" value="Unassembled WGS sequence"/>
</dbReference>
<name>A0A2H0TXG9_9BACT</name>